<dbReference type="SUPFAM" id="SSF75304">
    <property type="entry name" value="Amidase signature (AS) enzymes"/>
    <property type="match status" value="1"/>
</dbReference>
<dbReference type="Gene3D" id="3.90.1300.10">
    <property type="entry name" value="Amidase signature (AS) domain"/>
    <property type="match status" value="2"/>
</dbReference>
<sequence>MATKTLQHFPLLLILVVLTLSKSQTISRLSGFSIREATVNDRQLAFKENQVTSRQLVEFYSEEIKRLNPVFNGIIEVNPDAVYLVDKADVEWKANFYGSLSKLHGIPILVKDLTGIKDKLNTTDGLYALLGSVVPPDAGVINKLRNAGAIILGKASTPCGSSNGSSMSVAANLVAVSLGTETDGSILCLPVVSLPISRTVSDAVVVLDAIAGFDNNGQVTNEASKYILPDVKAFNGRYPDLEMTEEYGQEIFVAAQATNEIGDVEKAAILNLERLSREGFEKLMLEENLVALVSPGPDVSPVLAIWGFPGINVPARYDSDGVPFGISLGGLKGSEPKLIEVVYGFEQATKVRKLFMNPEIT</sequence>
<protein>
    <recommendedName>
        <fullName evidence="2">Amidase domain-containing protein</fullName>
    </recommendedName>
</protein>
<feature type="chain" id="PRO_5037448439" description="Amidase domain-containing protein" evidence="1">
    <location>
        <begin position="24"/>
        <end position="361"/>
    </location>
</feature>
<evidence type="ECO:0000256" key="1">
    <source>
        <dbReference type="SAM" id="SignalP"/>
    </source>
</evidence>
<dbReference type="Proteomes" id="UP000813462">
    <property type="component" value="Unassembled WGS sequence"/>
</dbReference>
<gene>
    <name evidence="3" type="ORF">FEM48_Zijuj09G0172300</name>
</gene>
<feature type="domain" description="Amidase" evidence="2">
    <location>
        <begin position="56"/>
        <end position="158"/>
    </location>
</feature>
<dbReference type="InterPro" id="IPR036928">
    <property type="entry name" value="AS_sf"/>
</dbReference>
<organism evidence="3 4">
    <name type="scientific">Ziziphus jujuba var. spinosa</name>
    <dbReference type="NCBI Taxonomy" id="714518"/>
    <lineage>
        <taxon>Eukaryota</taxon>
        <taxon>Viridiplantae</taxon>
        <taxon>Streptophyta</taxon>
        <taxon>Embryophyta</taxon>
        <taxon>Tracheophyta</taxon>
        <taxon>Spermatophyta</taxon>
        <taxon>Magnoliopsida</taxon>
        <taxon>eudicotyledons</taxon>
        <taxon>Gunneridae</taxon>
        <taxon>Pentapetalae</taxon>
        <taxon>rosids</taxon>
        <taxon>fabids</taxon>
        <taxon>Rosales</taxon>
        <taxon>Rhamnaceae</taxon>
        <taxon>Paliureae</taxon>
        <taxon>Ziziphus</taxon>
    </lineage>
</organism>
<proteinExistence type="predicted"/>
<dbReference type="InterPro" id="IPR023631">
    <property type="entry name" value="Amidase_dom"/>
</dbReference>
<evidence type="ECO:0000313" key="3">
    <source>
        <dbReference type="EMBL" id="KAH7518444.1"/>
    </source>
</evidence>
<dbReference type="EMBL" id="JAEACU010000009">
    <property type="protein sequence ID" value="KAH7518444.1"/>
    <property type="molecule type" value="Genomic_DNA"/>
</dbReference>
<dbReference type="Pfam" id="PF01425">
    <property type="entry name" value="Amidase"/>
    <property type="match status" value="1"/>
</dbReference>
<dbReference type="PANTHER" id="PTHR42678">
    <property type="entry name" value="AMIDASE"/>
    <property type="match status" value="1"/>
</dbReference>
<evidence type="ECO:0000313" key="4">
    <source>
        <dbReference type="Proteomes" id="UP000813462"/>
    </source>
</evidence>
<keyword evidence="1" id="KW-0732">Signal</keyword>
<dbReference type="AlphaFoldDB" id="A0A978UU94"/>
<accession>A0A978UU94</accession>
<reference evidence="3" key="1">
    <citation type="journal article" date="2021" name="Front. Plant Sci.">
        <title>Chromosome-Scale Genome Assembly for Chinese Sour Jujube and Insights Into Its Genome Evolution and Domestication Signature.</title>
        <authorList>
            <person name="Shen L.-Y."/>
            <person name="Luo H."/>
            <person name="Wang X.-L."/>
            <person name="Wang X.-M."/>
            <person name="Qiu X.-J."/>
            <person name="Liu H."/>
            <person name="Zhou S.-S."/>
            <person name="Jia K.-H."/>
            <person name="Nie S."/>
            <person name="Bao Y.-T."/>
            <person name="Zhang R.-G."/>
            <person name="Yun Q.-Z."/>
            <person name="Chai Y.-H."/>
            <person name="Lu J.-Y."/>
            <person name="Li Y."/>
            <person name="Zhao S.-W."/>
            <person name="Mao J.-F."/>
            <person name="Jia S.-G."/>
            <person name="Mao Y.-M."/>
        </authorList>
    </citation>
    <scope>NUCLEOTIDE SEQUENCE</scope>
    <source>
        <strain evidence="3">AT0</strain>
        <tissue evidence="3">Leaf</tissue>
    </source>
</reference>
<dbReference type="PANTHER" id="PTHR42678:SF34">
    <property type="entry name" value="OS04G0183300 PROTEIN"/>
    <property type="match status" value="1"/>
</dbReference>
<comment type="caution">
    <text evidence="3">The sequence shown here is derived from an EMBL/GenBank/DDBJ whole genome shotgun (WGS) entry which is preliminary data.</text>
</comment>
<evidence type="ECO:0000259" key="2">
    <source>
        <dbReference type="Pfam" id="PF01425"/>
    </source>
</evidence>
<name>A0A978UU94_ZIZJJ</name>
<feature type="signal peptide" evidence="1">
    <location>
        <begin position="1"/>
        <end position="23"/>
    </location>
</feature>